<dbReference type="InterPro" id="IPR050983">
    <property type="entry name" value="GST_Omega/HSP26"/>
</dbReference>
<dbReference type="Proteomes" id="UP000013243">
    <property type="component" value="Chromosome"/>
</dbReference>
<dbReference type="OrthoDB" id="9795329at2"/>
<dbReference type="PANTHER" id="PTHR43968">
    <property type="match status" value="1"/>
</dbReference>
<proteinExistence type="predicted"/>
<sequence>MKLYYSPASPFVRKVVLVLHETGQMDDVELLPVSTSVTGPDSALAASNPLAKIPALIRDGGPTLYDSRVICEFLDARADGALYRGGWDMKVLEATADGIMDAAVSMSYEKRLRPAEKQWDAWLEGQLCKVVGACAAIETRWMPLLSGPVNIGQLAVAAALAYVDFRHPDAGWRDASPQLAKWFETFETRPSMQATRPDAA</sequence>
<gene>
    <name evidence="2" type="ORF">K529_013845</name>
</gene>
<dbReference type="Gene3D" id="1.20.1050.10">
    <property type="match status" value="1"/>
</dbReference>
<dbReference type="GO" id="GO:0016740">
    <property type="term" value="F:transferase activity"/>
    <property type="evidence" value="ECO:0007669"/>
    <property type="project" value="UniProtKB-KW"/>
</dbReference>
<dbReference type="SUPFAM" id="SSF52833">
    <property type="entry name" value="Thioredoxin-like"/>
    <property type="match status" value="1"/>
</dbReference>
<dbReference type="KEGG" id="rmb:K529_013845"/>
<dbReference type="PANTHER" id="PTHR43968:SF6">
    <property type="entry name" value="GLUTATHIONE S-TRANSFERASE OMEGA"/>
    <property type="match status" value="1"/>
</dbReference>
<reference evidence="2 3" key="1">
    <citation type="journal article" date="2016" name="ISME J.">
        <title>Global occurrence and heterogeneity of the Roseobacter-clade species Ruegeria mobilis.</title>
        <authorList>
            <person name="Sonnenschein E."/>
            <person name="Gram L."/>
        </authorList>
    </citation>
    <scope>NUCLEOTIDE SEQUENCE [LARGE SCALE GENOMIC DNA]</scope>
    <source>
        <strain evidence="2 3">F1926</strain>
    </source>
</reference>
<keyword evidence="2" id="KW-0808">Transferase</keyword>
<dbReference type="InterPro" id="IPR036249">
    <property type="entry name" value="Thioredoxin-like_sf"/>
</dbReference>
<organism evidence="2 3">
    <name type="scientific">Tritonibacter mobilis F1926</name>
    <dbReference type="NCBI Taxonomy" id="1265309"/>
    <lineage>
        <taxon>Bacteria</taxon>
        <taxon>Pseudomonadati</taxon>
        <taxon>Pseudomonadota</taxon>
        <taxon>Alphaproteobacteria</taxon>
        <taxon>Rhodobacterales</taxon>
        <taxon>Paracoccaceae</taxon>
        <taxon>Tritonibacter</taxon>
    </lineage>
</organism>
<name>A0A1B1A5R0_9RHOB</name>
<dbReference type="InterPro" id="IPR004045">
    <property type="entry name" value="Glutathione_S-Trfase_N"/>
</dbReference>
<dbReference type="GeneID" id="28250937"/>
<dbReference type="InterPro" id="IPR036282">
    <property type="entry name" value="Glutathione-S-Trfase_C_sf"/>
</dbReference>
<dbReference type="GO" id="GO:0005737">
    <property type="term" value="C:cytoplasm"/>
    <property type="evidence" value="ECO:0007669"/>
    <property type="project" value="TreeGrafter"/>
</dbReference>
<dbReference type="STRING" id="1265309.K529_013845"/>
<dbReference type="Gene3D" id="3.40.30.10">
    <property type="entry name" value="Glutaredoxin"/>
    <property type="match status" value="1"/>
</dbReference>
<evidence type="ECO:0000313" key="2">
    <source>
        <dbReference type="EMBL" id="ANP41856.1"/>
    </source>
</evidence>
<dbReference type="CDD" id="cd03205">
    <property type="entry name" value="GST_C_6"/>
    <property type="match status" value="1"/>
</dbReference>
<dbReference type="RefSeq" id="WP_005616633.1">
    <property type="nucleotide sequence ID" value="NZ_CP015230.1"/>
</dbReference>
<protein>
    <submittedName>
        <fullName evidence="2">Glutathione S-transferase</fullName>
    </submittedName>
</protein>
<dbReference type="SUPFAM" id="SSF47616">
    <property type="entry name" value="GST C-terminal domain-like"/>
    <property type="match status" value="1"/>
</dbReference>
<evidence type="ECO:0000259" key="1">
    <source>
        <dbReference type="PROSITE" id="PS50404"/>
    </source>
</evidence>
<dbReference type="CDD" id="cd03049">
    <property type="entry name" value="GST_N_3"/>
    <property type="match status" value="1"/>
</dbReference>
<dbReference type="EMBL" id="CP015230">
    <property type="protein sequence ID" value="ANP41856.1"/>
    <property type="molecule type" value="Genomic_DNA"/>
</dbReference>
<dbReference type="Pfam" id="PF13410">
    <property type="entry name" value="GST_C_2"/>
    <property type="match status" value="1"/>
</dbReference>
<evidence type="ECO:0000313" key="3">
    <source>
        <dbReference type="Proteomes" id="UP000013243"/>
    </source>
</evidence>
<feature type="domain" description="GST N-terminal" evidence="1">
    <location>
        <begin position="1"/>
        <end position="82"/>
    </location>
</feature>
<accession>A0A1B1A5R0</accession>
<dbReference type="AlphaFoldDB" id="A0A1B1A5R0"/>
<dbReference type="PROSITE" id="PS50404">
    <property type="entry name" value="GST_NTER"/>
    <property type="match status" value="1"/>
</dbReference>
<dbReference type="Pfam" id="PF13417">
    <property type="entry name" value="GST_N_3"/>
    <property type="match status" value="1"/>
</dbReference>